<gene>
    <name evidence="1" type="ORF">GARC_1162</name>
</gene>
<accession>K6YIZ3</accession>
<reference evidence="1 2" key="1">
    <citation type="journal article" date="2017" name="Antonie Van Leeuwenhoek">
        <title>Rhizobium rhizosphaerae sp. nov., a novel species isolated from rice rhizosphere.</title>
        <authorList>
            <person name="Zhao J.J."/>
            <person name="Zhang J."/>
            <person name="Zhang R.J."/>
            <person name="Zhang C.W."/>
            <person name="Yin H.Q."/>
            <person name="Zhang X.X."/>
        </authorList>
    </citation>
    <scope>NUCLEOTIDE SEQUENCE [LARGE SCALE GENOMIC DNA]</scope>
    <source>
        <strain evidence="1 2">BSs20135</strain>
    </source>
</reference>
<keyword evidence="2" id="KW-1185">Reference proteome</keyword>
<name>K6YIZ3_9ALTE</name>
<evidence type="ECO:0000313" key="1">
    <source>
        <dbReference type="EMBL" id="GAC18142.1"/>
    </source>
</evidence>
<protein>
    <submittedName>
        <fullName evidence="1">Uncharacterized protein</fullName>
    </submittedName>
</protein>
<dbReference type="Proteomes" id="UP000006327">
    <property type="component" value="Unassembled WGS sequence"/>
</dbReference>
<dbReference type="EMBL" id="BAEO01000014">
    <property type="protein sequence ID" value="GAC18142.1"/>
    <property type="molecule type" value="Genomic_DNA"/>
</dbReference>
<evidence type="ECO:0000313" key="2">
    <source>
        <dbReference type="Proteomes" id="UP000006327"/>
    </source>
</evidence>
<sequence>MELYALFNFPYNGKTLETTTKGKKLMNKVLIGIGIILSAYLIYNAVSSEDESAAITSEKVLDKQDIIENTAVVEEVVEDVYDNQSATIDGSYILNITTDTTETSQVFDFSSNGTFALNRKMISPNPELAGSVKGTYTITGNTINLVFPSDRNKETFPVDTGTMTIKSDTELQYGSYIAILD</sequence>
<organism evidence="1 2">
    <name type="scientific">Paraglaciecola arctica BSs20135</name>
    <dbReference type="NCBI Taxonomy" id="493475"/>
    <lineage>
        <taxon>Bacteria</taxon>
        <taxon>Pseudomonadati</taxon>
        <taxon>Pseudomonadota</taxon>
        <taxon>Gammaproteobacteria</taxon>
        <taxon>Alteromonadales</taxon>
        <taxon>Alteromonadaceae</taxon>
        <taxon>Paraglaciecola</taxon>
    </lineage>
</organism>
<proteinExistence type="predicted"/>
<comment type="caution">
    <text evidence="1">The sequence shown here is derived from an EMBL/GenBank/DDBJ whole genome shotgun (WGS) entry which is preliminary data.</text>
</comment>
<dbReference type="AlphaFoldDB" id="K6YIZ3"/>